<protein>
    <recommendedName>
        <fullName evidence="3">VCBS repeat protein</fullName>
    </recommendedName>
</protein>
<evidence type="ECO:0000313" key="2">
    <source>
        <dbReference type="Proteomes" id="UP000316167"/>
    </source>
</evidence>
<gene>
    <name evidence="1" type="ORF">IQ13_3361</name>
</gene>
<proteinExistence type="predicted"/>
<dbReference type="RefSeq" id="WP_144887739.1">
    <property type="nucleotide sequence ID" value="NZ_VLLE01000005.1"/>
</dbReference>
<sequence>MKKALFLLIWFFANQSKAQLKVEELTNDSLVKVFISQQTGHDVKKIYLPSMFDLKEKKQIPNKSKFDSVKTETRITEDFNNDGRLDLVVSYVESMIMNKYYFDFKIVVFVSNSTGGYDVKDIWQRYEHLLGRIIKGDSESRYFVIARQSTDFGKEVLRFDTLYYYQGEFINMVPICNKSFESVQYYTTSNWIAASSRYSYFTVFGNGTFRREDFDMGNKRIYQCQLKKEVFDSLSNLICAVNLWELNDRYEIENVHDAGTSHLVINYKGAVKKIDDYGHWGNFGLGALYVMIRRLSKDLDWILVEENTKKNEKQINKPKKMPGEN</sequence>
<dbReference type="Proteomes" id="UP000316167">
    <property type="component" value="Unassembled WGS sequence"/>
</dbReference>
<organism evidence="1 2">
    <name type="scientific">Lacibacter cauensis</name>
    <dbReference type="NCBI Taxonomy" id="510947"/>
    <lineage>
        <taxon>Bacteria</taxon>
        <taxon>Pseudomonadati</taxon>
        <taxon>Bacteroidota</taxon>
        <taxon>Chitinophagia</taxon>
        <taxon>Chitinophagales</taxon>
        <taxon>Chitinophagaceae</taxon>
        <taxon>Lacibacter</taxon>
    </lineage>
</organism>
<dbReference type="OrthoDB" id="661646at2"/>
<dbReference type="AlphaFoldDB" id="A0A562SHI6"/>
<evidence type="ECO:0008006" key="3">
    <source>
        <dbReference type="Google" id="ProtNLM"/>
    </source>
</evidence>
<name>A0A562SHI6_9BACT</name>
<reference evidence="1 2" key="1">
    <citation type="journal article" date="2015" name="Stand. Genomic Sci.">
        <title>Genomic Encyclopedia of Bacterial and Archaeal Type Strains, Phase III: the genomes of soil and plant-associated and newly described type strains.</title>
        <authorList>
            <person name="Whitman W.B."/>
            <person name="Woyke T."/>
            <person name="Klenk H.P."/>
            <person name="Zhou Y."/>
            <person name="Lilburn T.G."/>
            <person name="Beck B.J."/>
            <person name="De Vos P."/>
            <person name="Vandamme P."/>
            <person name="Eisen J.A."/>
            <person name="Garrity G."/>
            <person name="Hugenholtz P."/>
            <person name="Kyrpides N.C."/>
        </authorList>
    </citation>
    <scope>NUCLEOTIDE SEQUENCE [LARGE SCALE GENOMIC DNA]</scope>
    <source>
        <strain evidence="1 2">CGMCC 1.7271</strain>
    </source>
</reference>
<dbReference type="EMBL" id="VLLE01000005">
    <property type="protein sequence ID" value="TWI80682.1"/>
    <property type="molecule type" value="Genomic_DNA"/>
</dbReference>
<accession>A0A562SHI6</accession>
<comment type="caution">
    <text evidence="1">The sequence shown here is derived from an EMBL/GenBank/DDBJ whole genome shotgun (WGS) entry which is preliminary data.</text>
</comment>
<evidence type="ECO:0000313" key="1">
    <source>
        <dbReference type="EMBL" id="TWI80682.1"/>
    </source>
</evidence>
<keyword evidence="2" id="KW-1185">Reference proteome</keyword>